<dbReference type="AlphaFoldDB" id="A0A7J3Z693"/>
<gene>
    <name evidence="1" type="ORF">ENM66_02395</name>
</gene>
<sequence length="69" mass="7843">MNLTFDMRVITRGNTDEPLMWHLAVESVWPAKRLIPVGAVLEVRGFEVRKALSSLKEKGYEIERGNSVT</sequence>
<name>A0A7J3Z693_9CREN</name>
<accession>A0A7J3Z693</accession>
<protein>
    <submittedName>
        <fullName evidence="1">Uncharacterized protein</fullName>
    </submittedName>
</protein>
<organism evidence="1">
    <name type="scientific">Ignisphaera aggregans</name>
    <dbReference type="NCBI Taxonomy" id="334771"/>
    <lineage>
        <taxon>Archaea</taxon>
        <taxon>Thermoproteota</taxon>
        <taxon>Thermoprotei</taxon>
        <taxon>Desulfurococcales</taxon>
        <taxon>Desulfurococcaceae</taxon>
        <taxon>Ignisphaera</taxon>
    </lineage>
</organism>
<evidence type="ECO:0000313" key="1">
    <source>
        <dbReference type="EMBL" id="HHQ50182.1"/>
    </source>
</evidence>
<comment type="caution">
    <text evidence="1">The sequence shown here is derived from an EMBL/GenBank/DDBJ whole genome shotgun (WGS) entry which is preliminary data.</text>
</comment>
<proteinExistence type="predicted"/>
<reference evidence="1" key="1">
    <citation type="journal article" date="2020" name="mSystems">
        <title>Genome- and Community-Level Interaction Insights into Carbon Utilization and Element Cycling Functions of Hydrothermarchaeota in Hydrothermal Sediment.</title>
        <authorList>
            <person name="Zhou Z."/>
            <person name="Liu Y."/>
            <person name="Xu W."/>
            <person name="Pan J."/>
            <person name="Luo Z.H."/>
            <person name="Li M."/>
        </authorList>
    </citation>
    <scope>NUCLEOTIDE SEQUENCE [LARGE SCALE GENOMIC DNA]</scope>
    <source>
        <strain evidence="1">SpSt-1105</strain>
    </source>
</reference>
<dbReference type="EMBL" id="DRYQ01000031">
    <property type="protein sequence ID" value="HHQ50182.1"/>
    <property type="molecule type" value="Genomic_DNA"/>
</dbReference>